<organism evidence="11">
    <name type="scientific">marine sediment metagenome</name>
    <dbReference type="NCBI Taxonomy" id="412755"/>
    <lineage>
        <taxon>unclassified sequences</taxon>
        <taxon>metagenomes</taxon>
        <taxon>ecological metagenomes</taxon>
    </lineage>
</organism>
<evidence type="ECO:0000256" key="2">
    <source>
        <dbReference type="ARBA" id="ARBA00010136"/>
    </source>
</evidence>
<dbReference type="Gene3D" id="2.60.40.1730">
    <property type="entry name" value="tricorn interacting facor f3 domain"/>
    <property type="match status" value="1"/>
</dbReference>
<dbReference type="SUPFAM" id="SSF55486">
    <property type="entry name" value="Metalloproteases ('zincins'), catalytic domain"/>
    <property type="match status" value="1"/>
</dbReference>
<dbReference type="Pfam" id="PF17900">
    <property type="entry name" value="Peptidase_M1_N"/>
    <property type="match status" value="1"/>
</dbReference>
<dbReference type="SUPFAM" id="SSF63737">
    <property type="entry name" value="Leukotriene A4 hydrolase N-terminal domain"/>
    <property type="match status" value="1"/>
</dbReference>
<dbReference type="Pfam" id="PF13646">
    <property type="entry name" value="HEAT_2"/>
    <property type="match status" value="1"/>
</dbReference>
<dbReference type="PRINTS" id="PR00756">
    <property type="entry name" value="ALADIPTASE"/>
</dbReference>
<feature type="domain" description="Peptidase M1 membrane alanine aminopeptidase" evidence="9">
    <location>
        <begin position="255"/>
        <end position="477"/>
    </location>
</feature>
<evidence type="ECO:0000313" key="11">
    <source>
        <dbReference type="EMBL" id="KKM16907.1"/>
    </source>
</evidence>
<dbReference type="GO" id="GO:0005615">
    <property type="term" value="C:extracellular space"/>
    <property type="evidence" value="ECO:0007669"/>
    <property type="project" value="TreeGrafter"/>
</dbReference>
<keyword evidence="4" id="KW-0645">Protease</keyword>
<dbReference type="GO" id="GO:0006508">
    <property type="term" value="P:proteolysis"/>
    <property type="evidence" value="ECO:0007669"/>
    <property type="project" value="UniProtKB-KW"/>
</dbReference>
<dbReference type="GO" id="GO:0005737">
    <property type="term" value="C:cytoplasm"/>
    <property type="evidence" value="ECO:0007669"/>
    <property type="project" value="TreeGrafter"/>
</dbReference>
<dbReference type="GO" id="GO:0043171">
    <property type="term" value="P:peptide catabolic process"/>
    <property type="evidence" value="ECO:0007669"/>
    <property type="project" value="TreeGrafter"/>
</dbReference>
<dbReference type="GO" id="GO:0070006">
    <property type="term" value="F:metalloaminopeptidase activity"/>
    <property type="evidence" value="ECO:0007669"/>
    <property type="project" value="TreeGrafter"/>
</dbReference>
<dbReference type="SMART" id="SM00567">
    <property type="entry name" value="EZ_HEAT"/>
    <property type="match status" value="2"/>
</dbReference>
<sequence length="833" mass="96225">MKRLRWLNCILLIFLLCSVDFFYAQSLPKGRYHGNRERVIDINHYKVNLNFDFNKRKVQGEATVVFSPLEKIDSFPLDAYRLEIKEVNLIENGANKPLKFTLNEETVEIYLGRICLPKETLTVTILYSAQPNAGMYFSEDNANKGQFIIYTYGAGEMKANWLPIYTGYNDKFSSEMIVSVPSPYTAISNGKLVDVQRQKNGEQTFHWKQDLPHSQYLIALFIGEFEKGELEPAFGTIPVGYWVPKGRLEEGAYVFRNTTKMVEFFSRRFNFKYPWSKYDQIAIPDYGPGAMENTSITGLRTSVLRNEQAPENFGSPNFYGYYSVWTAENLISHELSHNWFGNNITCLNINYLWLNESFATYCHLLWDEESLGKETFDFDRQEALDQYLDYVKENHIIRPLEYAYYDTVSDMYTSQLTYLKGAIVLHMLRNILGDEEFFHALSYFLHKHEFANVVSSDFKIAIEEAVGKNLDWFFDDWVYGGGYPIFEVAYTFLKNRKLIDLSVSQIQPIIKGQDLFTLPIEITIVTSKGEKKETIWVKNKSDQFLLHCDEEPLMVSFDGSGALVSEVHFDKSLDELIYQVFNDEIPGRIRAMRALARRLPVHQKTVQTFSDILAKEYFWGLKAEVAFLLGKLGTPEAERVLLQALKLPDYRIRKAAVLALRNFRKDFAKKTLRNIILEDKHTDVVGTAIVSLARTDPAESKDFIRSQLNRPAWYDEINLACLNAFRIMGDKQLVLDIEKFTTDENHDHLQIAALAAWRSCASNDQKLHKVLMNCAEYGKYTVKWYSIRLLGSLSVEEAVPILEKISKESGDNDMRVKAEEALFKIKKVAEMQK</sequence>
<dbReference type="Pfam" id="PF01433">
    <property type="entry name" value="Peptidase_M1"/>
    <property type="match status" value="1"/>
</dbReference>
<dbReference type="InterPro" id="IPR014782">
    <property type="entry name" value="Peptidase_M1_dom"/>
</dbReference>
<protein>
    <submittedName>
        <fullName evidence="11">Uncharacterized protein</fullName>
    </submittedName>
</protein>
<feature type="domain" description="Aminopeptidase N-like N-terminal" evidence="10">
    <location>
        <begin position="43"/>
        <end position="217"/>
    </location>
</feature>
<keyword evidence="8" id="KW-0482">Metalloprotease</keyword>
<reference evidence="11" key="1">
    <citation type="journal article" date="2015" name="Nature">
        <title>Complex archaea that bridge the gap between prokaryotes and eukaryotes.</title>
        <authorList>
            <person name="Spang A."/>
            <person name="Saw J.H."/>
            <person name="Jorgensen S.L."/>
            <person name="Zaremba-Niedzwiedzka K."/>
            <person name="Martijn J."/>
            <person name="Lind A.E."/>
            <person name="van Eijk R."/>
            <person name="Schleper C."/>
            <person name="Guy L."/>
            <person name="Ettema T.J."/>
        </authorList>
    </citation>
    <scope>NUCLEOTIDE SEQUENCE</scope>
</reference>
<dbReference type="GO" id="GO:0042277">
    <property type="term" value="F:peptide binding"/>
    <property type="evidence" value="ECO:0007669"/>
    <property type="project" value="TreeGrafter"/>
</dbReference>
<evidence type="ECO:0000256" key="8">
    <source>
        <dbReference type="ARBA" id="ARBA00023049"/>
    </source>
</evidence>
<evidence type="ECO:0000256" key="5">
    <source>
        <dbReference type="ARBA" id="ARBA00022723"/>
    </source>
</evidence>
<dbReference type="GO" id="GO:0008270">
    <property type="term" value="F:zinc ion binding"/>
    <property type="evidence" value="ECO:0007669"/>
    <property type="project" value="InterPro"/>
</dbReference>
<dbReference type="InterPro" id="IPR011989">
    <property type="entry name" value="ARM-like"/>
</dbReference>
<dbReference type="PANTHER" id="PTHR11533">
    <property type="entry name" value="PROTEASE M1 ZINC METALLOPROTEASE"/>
    <property type="match status" value="1"/>
</dbReference>
<evidence type="ECO:0000259" key="9">
    <source>
        <dbReference type="Pfam" id="PF01433"/>
    </source>
</evidence>
<dbReference type="SUPFAM" id="SSF48371">
    <property type="entry name" value="ARM repeat"/>
    <property type="match status" value="1"/>
</dbReference>
<dbReference type="InterPro" id="IPR045357">
    <property type="entry name" value="Aminopeptidase_N-like_N"/>
</dbReference>
<dbReference type="Gene3D" id="1.10.390.10">
    <property type="entry name" value="Neutral Protease Domain 2"/>
    <property type="match status" value="1"/>
</dbReference>
<dbReference type="InterPro" id="IPR016024">
    <property type="entry name" value="ARM-type_fold"/>
</dbReference>
<comment type="cofactor">
    <cofactor evidence="1">
        <name>Zn(2+)</name>
        <dbReference type="ChEBI" id="CHEBI:29105"/>
    </cofactor>
</comment>
<dbReference type="InterPro" id="IPR050344">
    <property type="entry name" value="Peptidase_M1_aminopeptidases"/>
</dbReference>
<dbReference type="InterPro" id="IPR004155">
    <property type="entry name" value="PBS_lyase_HEAT"/>
</dbReference>
<evidence type="ECO:0000256" key="6">
    <source>
        <dbReference type="ARBA" id="ARBA00022801"/>
    </source>
</evidence>
<dbReference type="GO" id="GO:0016020">
    <property type="term" value="C:membrane"/>
    <property type="evidence" value="ECO:0007669"/>
    <property type="project" value="TreeGrafter"/>
</dbReference>
<evidence type="ECO:0000256" key="3">
    <source>
        <dbReference type="ARBA" id="ARBA00022438"/>
    </source>
</evidence>
<dbReference type="InterPro" id="IPR001930">
    <property type="entry name" value="Peptidase_M1"/>
</dbReference>
<dbReference type="EMBL" id="LAZR01014570">
    <property type="protein sequence ID" value="KKM16907.1"/>
    <property type="molecule type" value="Genomic_DNA"/>
</dbReference>
<keyword evidence="3" id="KW-0031">Aminopeptidase</keyword>
<comment type="similarity">
    <text evidence="2">Belongs to the peptidase M1 family.</text>
</comment>
<keyword evidence="7" id="KW-0862">Zinc</keyword>
<evidence type="ECO:0000256" key="1">
    <source>
        <dbReference type="ARBA" id="ARBA00001947"/>
    </source>
</evidence>
<dbReference type="AlphaFoldDB" id="A0A0F9HP07"/>
<accession>A0A0F9HP07</accession>
<evidence type="ECO:0000256" key="7">
    <source>
        <dbReference type="ARBA" id="ARBA00022833"/>
    </source>
</evidence>
<keyword evidence="5" id="KW-0479">Metal-binding</keyword>
<keyword evidence="6" id="KW-0378">Hydrolase</keyword>
<dbReference type="InterPro" id="IPR027268">
    <property type="entry name" value="Peptidase_M4/M1_CTD_sf"/>
</dbReference>
<evidence type="ECO:0000259" key="10">
    <source>
        <dbReference type="Pfam" id="PF17900"/>
    </source>
</evidence>
<gene>
    <name evidence="11" type="ORF">LCGC14_1681090</name>
</gene>
<dbReference type="CDD" id="cd09603">
    <property type="entry name" value="M1_APN_like"/>
    <property type="match status" value="1"/>
</dbReference>
<proteinExistence type="inferred from homology"/>
<dbReference type="PANTHER" id="PTHR11533:SF174">
    <property type="entry name" value="PUROMYCIN-SENSITIVE AMINOPEPTIDASE-RELATED"/>
    <property type="match status" value="1"/>
</dbReference>
<dbReference type="InterPro" id="IPR042097">
    <property type="entry name" value="Aminopeptidase_N-like_N_sf"/>
</dbReference>
<dbReference type="Gene3D" id="1.25.10.10">
    <property type="entry name" value="Leucine-rich Repeat Variant"/>
    <property type="match status" value="2"/>
</dbReference>
<evidence type="ECO:0000256" key="4">
    <source>
        <dbReference type="ARBA" id="ARBA00022670"/>
    </source>
</evidence>
<comment type="caution">
    <text evidence="11">The sequence shown here is derived from an EMBL/GenBank/DDBJ whole genome shotgun (WGS) entry which is preliminary data.</text>
</comment>
<name>A0A0F9HP07_9ZZZZ</name>